<dbReference type="EMBL" id="LR633967">
    <property type="protein sequence ID" value="VUX55487.1"/>
    <property type="molecule type" value="Genomic_DNA"/>
</dbReference>
<protein>
    <recommendedName>
        <fullName evidence="1">DUF3291 domain-containing protein</fullName>
    </recommendedName>
</protein>
<dbReference type="Pfam" id="PF11695">
    <property type="entry name" value="DUF3291"/>
    <property type="match status" value="1"/>
</dbReference>
<gene>
    <name evidence="2" type="ORF">JTBM06_V1_30046</name>
</gene>
<evidence type="ECO:0000313" key="2">
    <source>
        <dbReference type="EMBL" id="VUX55487.1"/>
    </source>
</evidence>
<dbReference type="SUPFAM" id="SSF54909">
    <property type="entry name" value="Dimeric alpha+beta barrel"/>
    <property type="match status" value="1"/>
</dbReference>
<name>A0A7D9D4A4_9GAMM</name>
<evidence type="ECO:0000259" key="1">
    <source>
        <dbReference type="Pfam" id="PF11695"/>
    </source>
</evidence>
<feature type="domain" description="DUF3291" evidence="1">
    <location>
        <begin position="5"/>
        <end position="142"/>
    </location>
</feature>
<dbReference type="InterPro" id="IPR021708">
    <property type="entry name" value="DUF3291"/>
</dbReference>
<proteinExistence type="predicted"/>
<dbReference type="InterPro" id="IPR011008">
    <property type="entry name" value="Dimeric_a/b-barrel"/>
</dbReference>
<sequence>MDYHLAQVNIAIARYACDDPRFAGFVDNLDRVYDLAESTPGFVWRHLTVNEDAEAKQVFGEANLIFNMSVWETQQALREFVYKSKHASILRQRGDWFVPMNRPDFALWWQPVGEIPTIVESRHRLECLQQAGPTEDAFTFRNIFEVPLAQEIANG</sequence>
<dbReference type="AlphaFoldDB" id="A0A7D9D4A4"/>
<organism evidence="2">
    <name type="scientific">uncultured Woeseiaceae bacterium</name>
    <dbReference type="NCBI Taxonomy" id="1983305"/>
    <lineage>
        <taxon>Bacteria</taxon>
        <taxon>Pseudomonadati</taxon>
        <taxon>Pseudomonadota</taxon>
        <taxon>Gammaproteobacteria</taxon>
        <taxon>Woeseiales</taxon>
        <taxon>Woeseiaceae</taxon>
        <taxon>environmental samples</taxon>
    </lineage>
</organism>
<accession>A0A7D9D4A4</accession>
<reference evidence="2" key="1">
    <citation type="submission" date="2019-07" db="EMBL/GenBank/DDBJ databases">
        <authorList>
            <person name="Weber M."/>
            <person name="Kostadinov I."/>
            <person name="Kostadinov D I."/>
        </authorList>
    </citation>
    <scope>NUCLEOTIDE SEQUENCE</scope>
    <source>
        <strain evidence="2">Gfbio:sag-sample-m06:053724c1-46a9-4a36-b237-ea2bf867836b</strain>
    </source>
</reference>